<evidence type="ECO:0000256" key="3">
    <source>
        <dbReference type="ARBA" id="ARBA00022723"/>
    </source>
</evidence>
<dbReference type="Pfam" id="PF10150">
    <property type="entry name" value="RNase_E_G"/>
    <property type="match status" value="1"/>
</dbReference>
<proteinExistence type="predicted"/>
<keyword evidence="7" id="KW-0694">RNA-binding</keyword>
<evidence type="ECO:0000313" key="10">
    <source>
        <dbReference type="Proteomes" id="UP000631034"/>
    </source>
</evidence>
<keyword evidence="10" id="KW-1185">Reference proteome</keyword>
<dbReference type="GO" id="GO:0046872">
    <property type="term" value="F:metal ion binding"/>
    <property type="evidence" value="ECO:0007669"/>
    <property type="project" value="UniProtKB-KW"/>
</dbReference>
<keyword evidence="2" id="KW-0540">Nuclease</keyword>
<dbReference type="GO" id="GO:0003723">
    <property type="term" value="F:RNA binding"/>
    <property type="evidence" value="ECO:0007669"/>
    <property type="project" value="UniProtKB-KW"/>
</dbReference>
<comment type="caution">
    <text evidence="9">The sequence shown here is derived from an EMBL/GenBank/DDBJ whole genome shotgun (WGS) entry which is preliminary data.</text>
</comment>
<evidence type="ECO:0000256" key="6">
    <source>
        <dbReference type="ARBA" id="ARBA00022842"/>
    </source>
</evidence>
<dbReference type="InterPro" id="IPR004659">
    <property type="entry name" value="RNase_E/G"/>
</dbReference>
<comment type="cofactor">
    <cofactor evidence="1">
        <name>Mg(2+)</name>
        <dbReference type="ChEBI" id="CHEBI:18420"/>
    </cofactor>
</comment>
<dbReference type="GO" id="GO:0006364">
    <property type="term" value="P:rRNA processing"/>
    <property type="evidence" value="ECO:0007669"/>
    <property type="project" value="TreeGrafter"/>
</dbReference>
<feature type="domain" description="RNA-binding protein AU-1/Ribonuclease E/G" evidence="8">
    <location>
        <begin position="171"/>
        <end position="303"/>
    </location>
</feature>
<organism evidence="9 10">
    <name type="scientific">Phaeovibrio sulfidiphilus</name>
    <dbReference type="NCBI Taxonomy" id="1220600"/>
    <lineage>
        <taxon>Bacteria</taxon>
        <taxon>Pseudomonadati</taxon>
        <taxon>Pseudomonadota</taxon>
        <taxon>Alphaproteobacteria</taxon>
        <taxon>Rhodospirillales</taxon>
        <taxon>Rhodospirillaceae</taxon>
        <taxon>Phaeovibrio</taxon>
    </lineage>
</organism>
<dbReference type="GO" id="GO:0005737">
    <property type="term" value="C:cytoplasm"/>
    <property type="evidence" value="ECO:0007669"/>
    <property type="project" value="TreeGrafter"/>
</dbReference>
<evidence type="ECO:0000313" key="9">
    <source>
        <dbReference type="EMBL" id="MBE1237910.1"/>
    </source>
</evidence>
<protein>
    <submittedName>
        <fullName evidence="9">Ribonuclease E/G</fullName>
    </submittedName>
</protein>
<dbReference type="GO" id="GO:0016787">
    <property type="term" value="F:hydrolase activity"/>
    <property type="evidence" value="ECO:0007669"/>
    <property type="project" value="UniProtKB-KW"/>
</dbReference>
<keyword evidence="6" id="KW-0460">Magnesium</keyword>
<evidence type="ECO:0000256" key="5">
    <source>
        <dbReference type="ARBA" id="ARBA00022801"/>
    </source>
</evidence>
<dbReference type="InterPro" id="IPR019307">
    <property type="entry name" value="RNA-bd_AU-1/RNase_E/G"/>
</dbReference>
<accession>A0A8J6YNP7</accession>
<keyword evidence="5" id="KW-0378">Hydrolase</keyword>
<dbReference type="PANTHER" id="PTHR30001:SF1">
    <property type="entry name" value="RIBONUCLEASE E_G-LIKE PROTEIN, CHLOROPLASTIC"/>
    <property type="match status" value="1"/>
</dbReference>
<dbReference type="Proteomes" id="UP000631034">
    <property type="component" value="Unassembled WGS sequence"/>
</dbReference>
<sequence length="391" mass="41454">MTRSEAGPGPRTILISVSPGETRYALLEDDTILDVAFERAGRLASGDRVAGRLGKALGGSLARFVDTGSGPAGFFEVPRAQARAYSEGQRLLFQVIREGYGSKGPKLALCREPGPDTLRAFEAGTDLGRLPGENSILSAWLRDSAGSPPEVICDSGVYLAGWTREPGKARFASVAHHTGTTSLFEVFGVEEAIGQALEERVSLPSGGGLIFAETEALNAVDVDTGAGPRDRGALVAALETIFHQIRLRALGGQIVIDLPRSRAHPLPADLPAVVKTLAARDPAGMRFLGITRGGLLELVRPRTRAPLSDLMCRRSTRQRESSEAALLRCLRDLARGVPGAGVVLDVDDEAFRLLETVYGPAFREAVSRSGMTVRVERGLPEGASLRAAGAV</sequence>
<keyword evidence="3" id="KW-0479">Metal-binding</keyword>
<evidence type="ECO:0000256" key="2">
    <source>
        <dbReference type="ARBA" id="ARBA00022722"/>
    </source>
</evidence>
<evidence type="ECO:0000256" key="1">
    <source>
        <dbReference type="ARBA" id="ARBA00001946"/>
    </source>
</evidence>
<reference evidence="9" key="1">
    <citation type="submission" date="2020-10" db="EMBL/GenBank/DDBJ databases">
        <title>Genome sequence of the unusual species of purple photosynthetic bacteria, Phaeovibrio sulfidiphilus DSM 23193, type strain.</title>
        <authorList>
            <person name="Kyndt J.A."/>
            <person name="Meyer T.E."/>
        </authorList>
    </citation>
    <scope>NUCLEOTIDE SEQUENCE</scope>
    <source>
        <strain evidence="9">DSM 23193</strain>
    </source>
</reference>
<name>A0A8J6YNP7_9PROT</name>
<keyword evidence="4" id="KW-0255">Endonuclease</keyword>
<evidence type="ECO:0000256" key="7">
    <source>
        <dbReference type="ARBA" id="ARBA00022884"/>
    </source>
</evidence>
<dbReference type="EMBL" id="JACZHT010000008">
    <property type="protein sequence ID" value="MBE1237910.1"/>
    <property type="molecule type" value="Genomic_DNA"/>
</dbReference>
<dbReference type="AlphaFoldDB" id="A0A8J6YNP7"/>
<evidence type="ECO:0000259" key="8">
    <source>
        <dbReference type="Pfam" id="PF10150"/>
    </source>
</evidence>
<dbReference type="PANTHER" id="PTHR30001">
    <property type="entry name" value="RIBONUCLEASE"/>
    <property type="match status" value="1"/>
</dbReference>
<dbReference type="GO" id="GO:0004519">
    <property type="term" value="F:endonuclease activity"/>
    <property type="evidence" value="ECO:0007669"/>
    <property type="project" value="UniProtKB-KW"/>
</dbReference>
<evidence type="ECO:0000256" key="4">
    <source>
        <dbReference type="ARBA" id="ARBA00022759"/>
    </source>
</evidence>
<dbReference type="RefSeq" id="WP_192534919.1">
    <property type="nucleotide sequence ID" value="NZ_JACZHT010000008.1"/>
</dbReference>
<gene>
    <name evidence="9" type="ORF">IHV25_09675</name>
</gene>
<dbReference type="GO" id="GO:0004540">
    <property type="term" value="F:RNA nuclease activity"/>
    <property type="evidence" value="ECO:0007669"/>
    <property type="project" value="InterPro"/>
</dbReference>